<dbReference type="RefSeq" id="WP_275846100.1">
    <property type="nucleotide sequence ID" value="NZ_CP135996.1"/>
</dbReference>
<evidence type="ECO:0000259" key="5">
    <source>
        <dbReference type="PROSITE" id="PS50931"/>
    </source>
</evidence>
<keyword evidence="3" id="KW-0238">DNA-binding</keyword>
<dbReference type="SUPFAM" id="SSF46785">
    <property type="entry name" value="Winged helix' DNA-binding domain"/>
    <property type="match status" value="1"/>
</dbReference>
<dbReference type="PANTHER" id="PTHR30346:SF0">
    <property type="entry name" value="HCA OPERON TRANSCRIPTIONAL ACTIVATOR HCAR"/>
    <property type="match status" value="1"/>
</dbReference>
<dbReference type="InterPro" id="IPR036388">
    <property type="entry name" value="WH-like_DNA-bd_sf"/>
</dbReference>
<reference evidence="7" key="2">
    <citation type="submission" date="2024-06" db="EMBL/GenBank/DDBJ databases">
        <title>Caproicibacterium argilliputei sp. nov, a novel caproic acid producing anaerobic bacterium isolated from pit mud.</title>
        <authorList>
            <person name="Zeng C."/>
        </authorList>
    </citation>
    <scope>NUCLEOTIDE SEQUENCE [LARGE SCALE GENOMIC DNA]</scope>
    <source>
        <strain evidence="7">ZCY20-5</strain>
    </source>
</reference>
<dbReference type="PANTHER" id="PTHR30346">
    <property type="entry name" value="TRANSCRIPTIONAL DUAL REGULATOR HCAR-RELATED"/>
    <property type="match status" value="1"/>
</dbReference>
<evidence type="ECO:0000313" key="7">
    <source>
        <dbReference type="Proteomes" id="UP001300604"/>
    </source>
</evidence>
<dbReference type="Gene3D" id="3.40.190.290">
    <property type="match status" value="1"/>
</dbReference>
<dbReference type="PROSITE" id="PS50931">
    <property type="entry name" value="HTH_LYSR"/>
    <property type="match status" value="1"/>
</dbReference>
<dbReference type="EMBL" id="CP135996">
    <property type="protein sequence ID" value="WOC32923.1"/>
    <property type="molecule type" value="Genomic_DNA"/>
</dbReference>
<dbReference type="AlphaFoldDB" id="A0AA97H1Y5"/>
<dbReference type="SUPFAM" id="SSF53850">
    <property type="entry name" value="Periplasmic binding protein-like II"/>
    <property type="match status" value="1"/>
</dbReference>
<protein>
    <submittedName>
        <fullName evidence="6">LysR family transcriptional regulator</fullName>
    </submittedName>
</protein>
<dbReference type="Proteomes" id="UP001300604">
    <property type="component" value="Chromosome"/>
</dbReference>
<dbReference type="Gene3D" id="1.10.10.10">
    <property type="entry name" value="Winged helix-like DNA-binding domain superfamily/Winged helix DNA-binding domain"/>
    <property type="match status" value="1"/>
</dbReference>
<keyword evidence="2" id="KW-0805">Transcription regulation</keyword>
<accession>A0AA97H1Y5</accession>
<dbReference type="InterPro" id="IPR036390">
    <property type="entry name" value="WH_DNA-bd_sf"/>
</dbReference>
<dbReference type="GO" id="GO:0003677">
    <property type="term" value="F:DNA binding"/>
    <property type="evidence" value="ECO:0007669"/>
    <property type="project" value="UniProtKB-KW"/>
</dbReference>
<evidence type="ECO:0000256" key="3">
    <source>
        <dbReference type="ARBA" id="ARBA00023125"/>
    </source>
</evidence>
<reference evidence="6 7" key="1">
    <citation type="submission" date="2024-06" db="EMBL/GenBank/DDBJ databases">
        <title>Caproicibacterium argilliputei sp. nov, a novel caproic acid producing anaerobic bacterium isolated from pit mud.</title>
        <authorList>
            <person name="Xia S."/>
        </authorList>
    </citation>
    <scope>NUCLEOTIDE SEQUENCE [LARGE SCALE GENOMIC DNA]</scope>
    <source>
        <strain evidence="6 7">ZCY20-5</strain>
    </source>
</reference>
<dbReference type="FunFam" id="1.10.10.10:FF:000001">
    <property type="entry name" value="LysR family transcriptional regulator"/>
    <property type="match status" value="1"/>
</dbReference>
<proteinExistence type="inferred from homology"/>
<keyword evidence="4" id="KW-0804">Transcription</keyword>
<keyword evidence="7" id="KW-1185">Reference proteome</keyword>
<evidence type="ECO:0000256" key="1">
    <source>
        <dbReference type="ARBA" id="ARBA00009437"/>
    </source>
</evidence>
<feature type="domain" description="HTH lysR-type" evidence="5">
    <location>
        <begin position="4"/>
        <end position="61"/>
    </location>
</feature>
<reference evidence="7" key="3">
    <citation type="submission" date="2024-06" db="EMBL/GenBank/DDBJ databases">
        <authorList>
            <person name="Zeng C."/>
        </authorList>
    </citation>
    <scope>NUCLEOTIDE SEQUENCE [LARGE SCALE GENOMIC DNA]</scope>
    <source>
        <strain evidence="7">ZCY20-5</strain>
    </source>
</reference>
<dbReference type="Pfam" id="PF03466">
    <property type="entry name" value="LysR_substrate"/>
    <property type="match status" value="1"/>
</dbReference>
<dbReference type="PRINTS" id="PR00039">
    <property type="entry name" value="HTHLYSR"/>
</dbReference>
<comment type="similarity">
    <text evidence="1">Belongs to the LysR transcriptional regulatory family.</text>
</comment>
<dbReference type="InterPro" id="IPR005119">
    <property type="entry name" value="LysR_subst-bd"/>
</dbReference>
<dbReference type="InterPro" id="IPR000847">
    <property type="entry name" value="LysR_HTH_N"/>
</dbReference>
<dbReference type="GO" id="GO:0032993">
    <property type="term" value="C:protein-DNA complex"/>
    <property type="evidence" value="ECO:0007669"/>
    <property type="project" value="TreeGrafter"/>
</dbReference>
<evidence type="ECO:0000256" key="2">
    <source>
        <dbReference type="ARBA" id="ARBA00023015"/>
    </source>
</evidence>
<dbReference type="KEGG" id="carl:PXC00_03330"/>
<dbReference type="CDD" id="cd05466">
    <property type="entry name" value="PBP2_LTTR_substrate"/>
    <property type="match status" value="1"/>
</dbReference>
<gene>
    <name evidence="6" type="ORF">PXC00_03330</name>
</gene>
<name>A0AA97H1Y5_9FIRM</name>
<dbReference type="Pfam" id="PF00126">
    <property type="entry name" value="HTH_1"/>
    <property type="match status" value="1"/>
</dbReference>
<evidence type="ECO:0000313" key="6">
    <source>
        <dbReference type="EMBL" id="WOC32923.1"/>
    </source>
</evidence>
<sequence>MYKISIEEIEAFLTVAAYKSFTRAAAELYVSQPTVTKWIKHLEAELGVRLLQRSSRSVELTSAGNLLNARWGGMRMEWETSVHLAQQLSDAQGCGCIRIGLLYGFDFESKLAPLASQFESLHPDLKIDPNLYGFDEIKEKAGSCDFLFTTNLEMESAPQYRTLRMARIPFYLAVAPQHPLAQRGSVTPWEIRRETFVVISSQISSNIMAHFDEAFRPFQASPTFVTVENVPSQFMKVSRQEGVAITGKGFVKDHEAAVRLLKLENFSLEVYGVCAWRDENLLEPARRFRDFMLETFAGKISG</sequence>
<evidence type="ECO:0000256" key="4">
    <source>
        <dbReference type="ARBA" id="ARBA00023163"/>
    </source>
</evidence>
<dbReference type="GO" id="GO:0003700">
    <property type="term" value="F:DNA-binding transcription factor activity"/>
    <property type="evidence" value="ECO:0007669"/>
    <property type="project" value="InterPro"/>
</dbReference>
<organism evidence="6 7">
    <name type="scientific">Caproicibacterium argilliputei</name>
    <dbReference type="NCBI Taxonomy" id="3030016"/>
    <lineage>
        <taxon>Bacteria</taxon>
        <taxon>Bacillati</taxon>
        <taxon>Bacillota</taxon>
        <taxon>Clostridia</taxon>
        <taxon>Eubacteriales</taxon>
        <taxon>Oscillospiraceae</taxon>
        <taxon>Caproicibacterium</taxon>
    </lineage>
</organism>